<feature type="transmembrane region" description="Helical" evidence="1">
    <location>
        <begin position="52"/>
        <end position="72"/>
    </location>
</feature>
<accession>G0WEN9</accession>
<organism evidence="2 3">
    <name type="scientific">Naumovozyma dairenensis (strain ATCC 10597 / BCRC 20456 / CBS 421 / NBRC 0211 / NRRL Y-12639)</name>
    <name type="common">Saccharomyces dairenensis</name>
    <dbReference type="NCBI Taxonomy" id="1071378"/>
    <lineage>
        <taxon>Eukaryota</taxon>
        <taxon>Fungi</taxon>
        <taxon>Dikarya</taxon>
        <taxon>Ascomycota</taxon>
        <taxon>Saccharomycotina</taxon>
        <taxon>Saccharomycetes</taxon>
        <taxon>Saccharomycetales</taxon>
        <taxon>Saccharomycetaceae</taxon>
        <taxon>Naumovozyma</taxon>
    </lineage>
</organism>
<name>G0WEN9_NAUDC</name>
<dbReference type="GeneID" id="11495781"/>
<dbReference type="AlphaFoldDB" id="G0WEN9"/>
<proteinExistence type="predicted"/>
<sequence>MDLLTWNLQFQLRTILNKNTTMLMTFSMEDFSMQEPLIYFISKLIELISKSCNFFILLIITPIILINLIDLSLFCGRWAKFLVCLSFYCILSEIIITESFEQDDQEHSRIVIGQEQEQEQLRIKVPRSTKPKNKDCRDLIIRDNFCKKCLQSKNTKRLKI</sequence>
<reference evidence="2 3" key="1">
    <citation type="journal article" date="2011" name="Proc. Natl. Acad. Sci. U.S.A.">
        <title>Evolutionary erosion of yeast sex chromosomes by mating-type switching accidents.</title>
        <authorList>
            <person name="Gordon J.L."/>
            <person name="Armisen D."/>
            <person name="Proux-Wera E."/>
            <person name="Oheigeartaigh S.S."/>
            <person name="Byrne K.P."/>
            <person name="Wolfe K.H."/>
        </authorList>
    </citation>
    <scope>NUCLEOTIDE SEQUENCE [LARGE SCALE GENOMIC DNA]</scope>
    <source>
        <strain evidence="3">ATCC 10597 / BCRC 20456 / CBS 421 / NBRC 0211 / NRRL Y-12639</strain>
    </source>
</reference>
<keyword evidence="1" id="KW-1133">Transmembrane helix</keyword>
<keyword evidence="1" id="KW-0472">Membrane</keyword>
<dbReference type="HOGENOM" id="CLU_1652614_0_0_1"/>
<dbReference type="EMBL" id="HE580274">
    <property type="protein sequence ID" value="CCD26250.1"/>
    <property type="molecule type" value="Genomic_DNA"/>
</dbReference>
<dbReference type="RefSeq" id="XP_003671493.1">
    <property type="nucleotide sequence ID" value="XM_003671445.1"/>
</dbReference>
<protein>
    <submittedName>
        <fullName evidence="2">Uncharacterized protein</fullName>
    </submittedName>
</protein>
<gene>
    <name evidence="2" type="primary">NDAI0H00760</name>
    <name evidence="2" type="ordered locus">NDAI_0H00760</name>
</gene>
<dbReference type="KEGG" id="ndi:NDAI_0H00760"/>
<keyword evidence="1" id="KW-0812">Transmembrane</keyword>
<evidence type="ECO:0000313" key="2">
    <source>
        <dbReference type="EMBL" id="CCD26250.1"/>
    </source>
</evidence>
<evidence type="ECO:0000313" key="3">
    <source>
        <dbReference type="Proteomes" id="UP000000689"/>
    </source>
</evidence>
<keyword evidence="3" id="KW-1185">Reference proteome</keyword>
<dbReference type="Proteomes" id="UP000000689">
    <property type="component" value="Chromosome 8"/>
</dbReference>
<evidence type="ECO:0000256" key="1">
    <source>
        <dbReference type="SAM" id="Phobius"/>
    </source>
</evidence>